<name>A0A6N2BX05_SOLCI</name>
<gene>
    <name evidence="2" type="ORF">EJD97_002955</name>
</gene>
<feature type="region of interest" description="Disordered" evidence="1">
    <location>
        <begin position="17"/>
        <end position="45"/>
    </location>
</feature>
<proteinExistence type="predicted"/>
<dbReference type="EMBL" id="RXGB01001383">
    <property type="protein sequence ID" value="TMW99165.1"/>
    <property type="molecule type" value="Genomic_DNA"/>
</dbReference>
<evidence type="ECO:0000256" key="1">
    <source>
        <dbReference type="SAM" id="MobiDB-lite"/>
    </source>
</evidence>
<comment type="caution">
    <text evidence="2">The sequence shown here is derived from an EMBL/GenBank/DDBJ whole genome shotgun (WGS) entry which is preliminary data.</text>
</comment>
<dbReference type="AlphaFoldDB" id="A0A6N2BX05"/>
<organism evidence="2">
    <name type="scientific">Solanum chilense</name>
    <name type="common">Tomato</name>
    <name type="synonym">Lycopersicon chilense</name>
    <dbReference type="NCBI Taxonomy" id="4083"/>
    <lineage>
        <taxon>Eukaryota</taxon>
        <taxon>Viridiplantae</taxon>
        <taxon>Streptophyta</taxon>
        <taxon>Embryophyta</taxon>
        <taxon>Tracheophyta</taxon>
        <taxon>Spermatophyta</taxon>
        <taxon>Magnoliopsida</taxon>
        <taxon>eudicotyledons</taxon>
        <taxon>Gunneridae</taxon>
        <taxon>Pentapetalae</taxon>
        <taxon>asterids</taxon>
        <taxon>lamiids</taxon>
        <taxon>Solanales</taxon>
        <taxon>Solanaceae</taxon>
        <taxon>Solanoideae</taxon>
        <taxon>Solaneae</taxon>
        <taxon>Solanum</taxon>
        <taxon>Solanum subgen. Lycopersicon</taxon>
    </lineage>
</organism>
<evidence type="ECO:0000313" key="2">
    <source>
        <dbReference type="EMBL" id="TMW99165.1"/>
    </source>
</evidence>
<protein>
    <submittedName>
        <fullName evidence="2">Uncharacterized protein</fullName>
    </submittedName>
</protein>
<sequence>MNTRKNAAQIFEEDVANVGDVTHGDQYPPLKENANVDQAPAKPPPMTKVEMRDILAQMSQVMMSQPNREIALRAHQKVLLLRV</sequence>
<accession>A0A6N2BX05</accession>
<reference evidence="2" key="1">
    <citation type="submission" date="2019-05" db="EMBL/GenBank/DDBJ databases">
        <title>The de novo reference genome and transcriptome assemblies of the wild tomato species Solanum chilense.</title>
        <authorList>
            <person name="Stam R."/>
            <person name="Nosenko T."/>
            <person name="Hoerger A.C."/>
            <person name="Stephan W."/>
            <person name="Seidel M.A."/>
            <person name="Kuhn J.M.M."/>
            <person name="Haberer G."/>
            <person name="Tellier A."/>
        </authorList>
    </citation>
    <scope>NUCLEOTIDE SEQUENCE</scope>
    <source>
        <tissue evidence="2">Mature leaves</tissue>
    </source>
</reference>